<evidence type="ECO:0000259" key="1">
    <source>
        <dbReference type="PROSITE" id="PS51677"/>
    </source>
</evidence>
<dbReference type="PROSITE" id="PS51677">
    <property type="entry name" value="NODB"/>
    <property type="match status" value="1"/>
</dbReference>
<dbReference type="OrthoDB" id="9812065at2"/>
<dbReference type="CDD" id="cd10950">
    <property type="entry name" value="CE4_BsYlxY_like"/>
    <property type="match status" value="1"/>
</dbReference>
<dbReference type="EMBL" id="LDPH01000001">
    <property type="protein sequence ID" value="KLV28350.1"/>
    <property type="molecule type" value="Genomic_DNA"/>
</dbReference>
<name>A0A0J1LH17_NIACI</name>
<comment type="caution">
    <text evidence="2">The sequence shown here is derived from an EMBL/GenBank/DDBJ whole genome shotgun (WGS) entry which is preliminary data.</text>
</comment>
<dbReference type="InterPro" id="IPR050248">
    <property type="entry name" value="Polysacc_deacetylase_ArnD"/>
</dbReference>
<dbReference type="Pfam" id="PF01522">
    <property type="entry name" value="Polysacc_deac_1"/>
    <property type="match status" value="1"/>
</dbReference>
<dbReference type="InterPro" id="IPR011330">
    <property type="entry name" value="Glyco_hydro/deAcase_b/a-brl"/>
</dbReference>
<dbReference type="PANTHER" id="PTHR10587">
    <property type="entry name" value="GLYCOSYL TRANSFERASE-RELATED"/>
    <property type="match status" value="1"/>
</dbReference>
<dbReference type="NCBIfam" id="TIGR02873">
    <property type="entry name" value="spore_ylxY"/>
    <property type="match status" value="1"/>
</dbReference>
<accession>A0A0J1LH17</accession>
<protein>
    <recommendedName>
        <fullName evidence="1">NodB homology domain-containing protein</fullName>
    </recommendedName>
</protein>
<sequence length="318" mass="35720">MKKTVSLIGILVISWFLVNNPLADTYVSTLQENAVSVTANNSLYTTISEKAKDYEKKPIDAKLDPVWKAIPGLNGLTVDIDASYKNMKKEKKFNEQKLIFKQVKPEVTLNDLPPAPIYKGNPDKEMVSFIINVAWGNEFLPDILATLKKHHVKASFFLEGRWVQKNPDLAKMIAEAGHELGNHSYTHPDMSKISSSKIHEEIVKTNDVIEATTGKQITLLAPPSGYFNNEVVKIAAQQKLKTVIWSVDTIDWQKPSPDTLLKRVTGKVHNGALILMHPTEVTTNSLERLITEIKNKGYKIDTVSDMLSEERESIKTKK</sequence>
<dbReference type="GO" id="GO:0005975">
    <property type="term" value="P:carbohydrate metabolic process"/>
    <property type="evidence" value="ECO:0007669"/>
    <property type="project" value="InterPro"/>
</dbReference>
<organism evidence="2 3">
    <name type="scientific">Niallia circulans</name>
    <name type="common">Bacillus circulans</name>
    <dbReference type="NCBI Taxonomy" id="1397"/>
    <lineage>
        <taxon>Bacteria</taxon>
        <taxon>Bacillati</taxon>
        <taxon>Bacillota</taxon>
        <taxon>Bacilli</taxon>
        <taxon>Bacillales</taxon>
        <taxon>Bacillaceae</taxon>
        <taxon>Niallia</taxon>
    </lineage>
</organism>
<gene>
    <name evidence="2" type="ORF">ABW02_00980</name>
</gene>
<dbReference type="InterPro" id="IPR014228">
    <property type="entry name" value="Spore_polysacc_deacetyl_YlxY"/>
</dbReference>
<dbReference type="PANTHER" id="PTHR10587:SF80">
    <property type="entry name" value="CHITOOLIGOSACCHARIDE DEACETYLASE"/>
    <property type="match status" value="1"/>
</dbReference>
<dbReference type="SUPFAM" id="SSF88713">
    <property type="entry name" value="Glycoside hydrolase/deacetylase"/>
    <property type="match status" value="1"/>
</dbReference>
<dbReference type="Proteomes" id="UP000036045">
    <property type="component" value="Unassembled WGS sequence"/>
</dbReference>
<dbReference type="Gene3D" id="3.20.20.370">
    <property type="entry name" value="Glycoside hydrolase/deacetylase"/>
    <property type="match status" value="1"/>
</dbReference>
<keyword evidence="3" id="KW-1185">Reference proteome</keyword>
<dbReference type="RefSeq" id="WP_047940044.1">
    <property type="nucleotide sequence ID" value="NZ_JAMAUJ010000001.1"/>
</dbReference>
<dbReference type="InterPro" id="IPR002509">
    <property type="entry name" value="NODB_dom"/>
</dbReference>
<evidence type="ECO:0000313" key="3">
    <source>
        <dbReference type="Proteomes" id="UP000036045"/>
    </source>
</evidence>
<dbReference type="GO" id="GO:0016810">
    <property type="term" value="F:hydrolase activity, acting on carbon-nitrogen (but not peptide) bonds"/>
    <property type="evidence" value="ECO:0007669"/>
    <property type="project" value="InterPro"/>
</dbReference>
<dbReference type="PATRIC" id="fig|1397.4.peg.211"/>
<dbReference type="AlphaFoldDB" id="A0A0J1LH17"/>
<evidence type="ECO:0000313" key="2">
    <source>
        <dbReference type="EMBL" id="KLV28350.1"/>
    </source>
</evidence>
<dbReference type="GO" id="GO:0016020">
    <property type="term" value="C:membrane"/>
    <property type="evidence" value="ECO:0007669"/>
    <property type="project" value="TreeGrafter"/>
</dbReference>
<feature type="domain" description="NodB homology" evidence="1">
    <location>
        <begin position="125"/>
        <end position="301"/>
    </location>
</feature>
<reference evidence="2 3" key="1">
    <citation type="submission" date="2015-05" db="EMBL/GenBank/DDBJ databases">
        <title>Whole genome sequence and identification of bacterial endophytes from Costus igneus.</title>
        <authorList>
            <person name="Lee Y.P."/>
            <person name="Gan H.M."/>
            <person name="Eng W."/>
            <person name="Wheatley M.S."/>
            <person name="Caraballo A."/>
            <person name="Polter S."/>
            <person name="Savka M.A."/>
            <person name="Hudson A.O."/>
        </authorList>
    </citation>
    <scope>NUCLEOTIDE SEQUENCE [LARGE SCALE GENOMIC DNA]</scope>
    <source>
        <strain evidence="2 3">RIT379</strain>
    </source>
</reference>
<proteinExistence type="predicted"/>